<organism evidence="1">
    <name type="scientific">Leviviridae sp</name>
    <dbReference type="NCBI Taxonomy" id="2027243"/>
    <lineage>
        <taxon>Viruses</taxon>
        <taxon>Riboviria</taxon>
        <taxon>Orthornavirae</taxon>
        <taxon>Lenarviricota</taxon>
        <taxon>Leviviricetes</taxon>
        <taxon>Norzivirales</taxon>
        <taxon>Fiersviridae</taxon>
    </lineage>
</organism>
<name>A0A514D900_9VIRU</name>
<dbReference type="EMBL" id="MN035245">
    <property type="protein sequence ID" value="QDH90080.1"/>
    <property type="molecule type" value="Genomic_RNA"/>
</dbReference>
<accession>A0A514D900</accession>
<reference evidence="1" key="1">
    <citation type="submission" date="2019-05" db="EMBL/GenBank/DDBJ databases">
        <title>Metatranscriptomic reconstruction reveals RNA viruses with the potential to shape carbon cycling in soil.</title>
        <authorList>
            <person name="Starr E.P."/>
            <person name="Nuccio E."/>
            <person name="Pett-Ridge J."/>
            <person name="Banfield J.F."/>
            <person name="Firestone M.K."/>
        </authorList>
    </citation>
    <scope>NUCLEOTIDE SEQUENCE</scope>
    <source>
        <strain evidence="1">H1_Bulk_30_scaffold_557</strain>
    </source>
</reference>
<gene>
    <name evidence="1" type="ORF">H1Bulk30557_000002</name>
</gene>
<evidence type="ECO:0000313" key="1">
    <source>
        <dbReference type="EMBL" id="QDH90080.1"/>
    </source>
</evidence>
<proteinExistence type="predicted"/>
<protein>
    <submittedName>
        <fullName evidence="1">Uncharacterized protein</fullName>
    </submittedName>
</protein>
<sequence length="124" mass="12978">MAFTDPIAISDDGVSRNLARTGTTALESTYRLEDGSGNIHTLTLSHNFGGTKGGSSRRALMRYSREYFVTDPLVTGQSQRIAVSATLTMSWPAIVTAADAAKRGVTIATLASAANLLKVAGGET</sequence>